<dbReference type="Proteomes" id="UP000186230">
    <property type="component" value="Chromosome"/>
</dbReference>
<dbReference type="EMBL" id="CP016359">
    <property type="protein sequence ID" value="APU69468.1"/>
    <property type="molecule type" value="Genomic_DNA"/>
</dbReference>
<evidence type="ECO:0000313" key="2">
    <source>
        <dbReference type="Proteomes" id="UP000186230"/>
    </source>
</evidence>
<proteinExistence type="predicted"/>
<organism evidence="1 2">
    <name type="scientific">Christiangramia flava JLT2011</name>
    <dbReference type="NCBI Taxonomy" id="1229726"/>
    <lineage>
        <taxon>Bacteria</taxon>
        <taxon>Pseudomonadati</taxon>
        <taxon>Bacteroidota</taxon>
        <taxon>Flavobacteriia</taxon>
        <taxon>Flavobacteriales</taxon>
        <taxon>Flavobacteriaceae</taxon>
        <taxon>Christiangramia</taxon>
    </lineage>
</organism>
<keyword evidence="2" id="KW-1185">Reference proteome</keyword>
<name>A0A1L7I780_9FLAO</name>
<gene>
    <name evidence="1" type="ORF">GRFL_2744</name>
</gene>
<accession>A0A1L7I780</accession>
<dbReference type="RefSeq" id="WP_257787364.1">
    <property type="nucleotide sequence ID" value="NZ_AMRU01000015.1"/>
</dbReference>
<dbReference type="KEGG" id="gfl:GRFL_2744"/>
<sequence length="40" mass="4811">MSSGIHFHKRTEGVRQQMFKRIQKPIELYLLETALMEYSI</sequence>
<dbReference type="AlphaFoldDB" id="A0A1L7I780"/>
<evidence type="ECO:0000313" key="1">
    <source>
        <dbReference type="EMBL" id="APU69468.1"/>
    </source>
</evidence>
<reference evidence="1 2" key="1">
    <citation type="submission" date="2016-07" db="EMBL/GenBank/DDBJ databases">
        <title>Multi-omics approach to identify versatile polysaccharide utilization systems of a marine flavobacterium Gramella flava.</title>
        <authorList>
            <person name="Tang K."/>
        </authorList>
    </citation>
    <scope>NUCLEOTIDE SEQUENCE [LARGE SCALE GENOMIC DNA]</scope>
    <source>
        <strain evidence="1 2">JLT2011</strain>
    </source>
</reference>
<protein>
    <submittedName>
        <fullName evidence="1">Uncharacterized protein</fullName>
    </submittedName>
</protein>